<dbReference type="InterPro" id="IPR015424">
    <property type="entry name" value="PyrdxlP-dep_Trfase"/>
</dbReference>
<keyword evidence="3" id="KW-0210">Decarboxylase</keyword>
<accession>A0ABX1LKH6</accession>
<comment type="cofactor">
    <cofactor evidence="1 6">
        <name>pyridoxal 5'-phosphate</name>
        <dbReference type="ChEBI" id="CHEBI:597326"/>
    </cofactor>
</comment>
<proteinExistence type="inferred from homology"/>
<dbReference type="InterPro" id="IPR002129">
    <property type="entry name" value="PyrdxlP-dep_de-COase"/>
</dbReference>
<dbReference type="PANTHER" id="PTHR45677:SF8">
    <property type="entry name" value="CYSTEINE SULFINIC ACID DECARBOXYLASE"/>
    <property type="match status" value="1"/>
</dbReference>
<comment type="similarity">
    <text evidence="2 6">Belongs to the group II decarboxylase family.</text>
</comment>
<protein>
    <submittedName>
        <fullName evidence="7">Aspartate aminotransferase family protein</fullName>
    </submittedName>
</protein>
<keyword evidence="5 6" id="KW-0456">Lyase</keyword>
<evidence type="ECO:0000256" key="5">
    <source>
        <dbReference type="ARBA" id="ARBA00023239"/>
    </source>
</evidence>
<evidence type="ECO:0000256" key="1">
    <source>
        <dbReference type="ARBA" id="ARBA00001933"/>
    </source>
</evidence>
<evidence type="ECO:0000256" key="4">
    <source>
        <dbReference type="ARBA" id="ARBA00022898"/>
    </source>
</evidence>
<evidence type="ECO:0000256" key="2">
    <source>
        <dbReference type="ARBA" id="ARBA00009533"/>
    </source>
</evidence>
<dbReference type="EMBL" id="JAAVJL010000001">
    <property type="protein sequence ID" value="NMF56617.1"/>
    <property type="molecule type" value="Genomic_DNA"/>
</dbReference>
<reference evidence="7 8" key="1">
    <citation type="submission" date="2020-03" db="EMBL/GenBank/DDBJ databases">
        <title>Draft Genome Sequence of 2-Methylisoborneol Producing Pseudanabaena yagii Strain GIHE-NHR1 Isolated from North Han River in South Korea.</title>
        <authorList>
            <person name="Jeong J."/>
        </authorList>
    </citation>
    <scope>NUCLEOTIDE SEQUENCE [LARGE SCALE GENOMIC DNA]</scope>
    <source>
        <strain evidence="7 8">GIHE-NHR1</strain>
    </source>
</reference>
<keyword evidence="4 6" id="KW-0663">Pyridoxal phosphate</keyword>
<dbReference type="InterPro" id="IPR010977">
    <property type="entry name" value="Aromatic_deC"/>
</dbReference>
<evidence type="ECO:0000256" key="3">
    <source>
        <dbReference type="ARBA" id="ARBA00022793"/>
    </source>
</evidence>
<dbReference type="Gene3D" id="3.40.640.10">
    <property type="entry name" value="Type I PLP-dependent aspartate aminotransferase-like (Major domain)"/>
    <property type="match status" value="1"/>
</dbReference>
<dbReference type="Proteomes" id="UP000738376">
    <property type="component" value="Unassembled WGS sequence"/>
</dbReference>
<dbReference type="RefSeq" id="WP_169361744.1">
    <property type="nucleotide sequence ID" value="NZ_JAAVJL010000001.1"/>
</dbReference>
<evidence type="ECO:0000313" key="7">
    <source>
        <dbReference type="EMBL" id="NMF56617.1"/>
    </source>
</evidence>
<keyword evidence="8" id="KW-1185">Reference proteome</keyword>
<keyword evidence="7" id="KW-0032">Aminotransferase</keyword>
<name>A0ABX1LKH6_9CYAN</name>
<gene>
    <name evidence="7" type="ORF">HC246_00870</name>
</gene>
<organism evidence="7 8">
    <name type="scientific">Pseudanabaena yagii GIHE-NHR1</name>
    <dbReference type="NCBI Taxonomy" id="2722753"/>
    <lineage>
        <taxon>Bacteria</taxon>
        <taxon>Bacillati</taxon>
        <taxon>Cyanobacteriota</taxon>
        <taxon>Cyanophyceae</taxon>
        <taxon>Pseudanabaenales</taxon>
        <taxon>Pseudanabaenaceae</taxon>
        <taxon>Pseudanabaena</taxon>
        <taxon>Pseudanabaena yagii</taxon>
    </lineage>
</organism>
<evidence type="ECO:0000313" key="8">
    <source>
        <dbReference type="Proteomes" id="UP000738376"/>
    </source>
</evidence>
<evidence type="ECO:0000256" key="6">
    <source>
        <dbReference type="RuleBase" id="RU000382"/>
    </source>
</evidence>
<dbReference type="SUPFAM" id="SSF53383">
    <property type="entry name" value="PLP-dependent transferases"/>
    <property type="match status" value="1"/>
</dbReference>
<dbReference type="Pfam" id="PF00282">
    <property type="entry name" value="Pyridoxal_deC"/>
    <property type="match status" value="1"/>
</dbReference>
<dbReference type="InterPro" id="IPR015421">
    <property type="entry name" value="PyrdxlP-dep_Trfase_major"/>
</dbReference>
<sequence length="455" mass="50730">MPDFPPDFLPQNFLDSHFLNPDRSNLEDIRKLGYAFVDLIVDSVLDTQNQAFVQDESSFKINIPEHGDKLADLLAEVRSQVLPRTVNFQNPRYMGHMDSVPTAITIWADALISAINNNMLSYELAPVFTEMEAQLMQWFGNLFGMGTDCFGTLTAGGSLANISGLLLARNWKQPQSKTVGEANNLVAFVSDAAHTSFEKAMNVIGVGKENLVRVLTNDRGEIILEELELEIQKAIRQGKQPFFVAAIAGTTVTGAVDAIQAVGEIAKRYDCWFHIDAAYGGAGIFSPKLQPLFQGCELADSITFNPQKWLWVARTCAMLIVKDKQHLVDGFDGELPYMDDRTLNFGNLNLQGTRRTDSLKLWMALKAMGISGCRYLVERSLDLSDNLRQWVEASPELELVCEPTLNIICLKSNNPNLSSTFLRQQWIDAGKLWLSLPLWKGDRILKAVVLHPYAG</sequence>
<keyword evidence="7" id="KW-0808">Transferase</keyword>
<dbReference type="Gene3D" id="3.90.1150.170">
    <property type="match status" value="1"/>
</dbReference>
<dbReference type="GO" id="GO:0008483">
    <property type="term" value="F:transaminase activity"/>
    <property type="evidence" value="ECO:0007669"/>
    <property type="project" value="UniProtKB-KW"/>
</dbReference>
<comment type="caution">
    <text evidence="7">The sequence shown here is derived from an EMBL/GenBank/DDBJ whole genome shotgun (WGS) entry which is preliminary data.</text>
</comment>
<dbReference type="PANTHER" id="PTHR45677">
    <property type="entry name" value="GLUTAMATE DECARBOXYLASE-RELATED"/>
    <property type="match status" value="1"/>
</dbReference>
<dbReference type="PRINTS" id="PR00800">
    <property type="entry name" value="YHDCRBOXLASE"/>
</dbReference>